<keyword evidence="4 5" id="KW-0472">Membrane</keyword>
<evidence type="ECO:0000256" key="4">
    <source>
        <dbReference type="ARBA" id="ARBA00023136"/>
    </source>
</evidence>
<dbReference type="SUPFAM" id="SSF103473">
    <property type="entry name" value="MFS general substrate transporter"/>
    <property type="match status" value="1"/>
</dbReference>
<evidence type="ECO:0000256" key="5">
    <source>
        <dbReference type="SAM" id="Phobius"/>
    </source>
</evidence>
<dbReference type="GO" id="GO:0046943">
    <property type="term" value="F:carboxylic acid transmembrane transporter activity"/>
    <property type="evidence" value="ECO:0007669"/>
    <property type="project" value="TreeGrafter"/>
</dbReference>
<organism evidence="7 8">
    <name type="scientific">Bombardia bombarda</name>
    <dbReference type="NCBI Taxonomy" id="252184"/>
    <lineage>
        <taxon>Eukaryota</taxon>
        <taxon>Fungi</taxon>
        <taxon>Dikarya</taxon>
        <taxon>Ascomycota</taxon>
        <taxon>Pezizomycotina</taxon>
        <taxon>Sordariomycetes</taxon>
        <taxon>Sordariomycetidae</taxon>
        <taxon>Sordariales</taxon>
        <taxon>Lasiosphaeriaceae</taxon>
        <taxon>Bombardia</taxon>
    </lineage>
</organism>
<dbReference type="EMBL" id="JAULSR010000001">
    <property type="protein sequence ID" value="KAK0636412.1"/>
    <property type="molecule type" value="Genomic_DNA"/>
</dbReference>
<dbReference type="PANTHER" id="PTHR23508:SF9">
    <property type="entry name" value="CARBOXYLIC ACID TRANSPORT PROTEIN (AFU_ORTHOLOGUE AFUA_2G09450)"/>
    <property type="match status" value="1"/>
</dbReference>
<feature type="transmembrane region" description="Helical" evidence="5">
    <location>
        <begin position="347"/>
        <end position="365"/>
    </location>
</feature>
<protein>
    <submittedName>
        <fullName evidence="7">Major facilitator superfamily domain-containing protein</fullName>
    </submittedName>
</protein>
<dbReference type="AlphaFoldDB" id="A0AA40CFB3"/>
<dbReference type="PROSITE" id="PS50850">
    <property type="entry name" value="MFS"/>
    <property type="match status" value="1"/>
</dbReference>
<keyword evidence="3 5" id="KW-1133">Transmembrane helix</keyword>
<dbReference type="Pfam" id="PF07690">
    <property type="entry name" value="MFS_1"/>
    <property type="match status" value="1"/>
</dbReference>
<dbReference type="InterPro" id="IPR011701">
    <property type="entry name" value="MFS"/>
</dbReference>
<comment type="caution">
    <text evidence="7">The sequence shown here is derived from an EMBL/GenBank/DDBJ whole genome shotgun (WGS) entry which is preliminary data.</text>
</comment>
<feature type="transmembrane region" description="Helical" evidence="5">
    <location>
        <begin position="317"/>
        <end position="338"/>
    </location>
</feature>
<feature type="non-terminal residue" evidence="7">
    <location>
        <position position="1"/>
    </location>
</feature>
<evidence type="ECO:0000256" key="2">
    <source>
        <dbReference type="ARBA" id="ARBA00022692"/>
    </source>
</evidence>
<feature type="transmembrane region" description="Helical" evidence="5">
    <location>
        <begin position="280"/>
        <end position="297"/>
    </location>
</feature>
<feature type="domain" description="Major facilitator superfamily (MFS) profile" evidence="6">
    <location>
        <begin position="69"/>
        <end position="470"/>
    </location>
</feature>
<dbReference type="Proteomes" id="UP001174934">
    <property type="component" value="Unassembled WGS sequence"/>
</dbReference>
<evidence type="ECO:0000259" key="6">
    <source>
        <dbReference type="PROSITE" id="PS50850"/>
    </source>
</evidence>
<keyword evidence="8" id="KW-1185">Reference proteome</keyword>
<dbReference type="InterPro" id="IPR036259">
    <property type="entry name" value="MFS_trans_sf"/>
</dbReference>
<evidence type="ECO:0000313" key="7">
    <source>
        <dbReference type="EMBL" id="KAK0636412.1"/>
    </source>
</evidence>
<dbReference type="CDD" id="cd17316">
    <property type="entry name" value="MFS_SV2_like"/>
    <property type="match status" value="1"/>
</dbReference>
<feature type="transmembrane region" description="Helical" evidence="5">
    <location>
        <begin position="444"/>
        <end position="465"/>
    </location>
</feature>
<feature type="transmembrane region" description="Helical" evidence="5">
    <location>
        <begin position="105"/>
        <end position="125"/>
    </location>
</feature>
<proteinExistence type="predicted"/>
<name>A0AA40CFB3_9PEZI</name>
<dbReference type="PANTHER" id="PTHR23508">
    <property type="entry name" value="CARBOXYLIC ACID TRANSPORTER PROTEIN HOMOLOG"/>
    <property type="match status" value="1"/>
</dbReference>
<feature type="transmembrane region" description="Helical" evidence="5">
    <location>
        <begin position="137"/>
        <end position="154"/>
    </location>
</feature>
<sequence>MEPTGEPAPPFGRGVVYTAKQSWKDLFIFKQRVEITNEFGETTTEWAKPVPLRNPITLVAQLSIKDWLFFTVGFTAWAADAFDFHSLAIQQVKLAAYYGKTKTEISTAITLTLLLRSVGAAMFGFAGDKWGRKWPMVFNMIVLGLLQIGTIYAVTFEQFLAVRAIFGLFMGGVYGNAIAMALENSPSDARGILSGLLQQGYCAGYVGAAAGNLGVGAAVESWKLVFWISAGISIAVGLVRSVMPESRQFIEARAAKKAHTGQINSFWKETKSMLKLEWKMCIYVIILMAGFTYYAHAAQDTYTTFMLVEKELGNTNASKASIIMMSGGIIGGATVGYISQYFGRRRLIIIAVALSMCIIPAWILPNAFVGVAISGFFMQFFVNGAFGIVPIHLNELSPPAFRSAFPGVTYQLGSLISAPAAQIVNAVAEKVSITSPSGKQVNAYGPVMGVFTAIIAVILIITAAFGPEKRGRMFELAQAAGVVIPTEGKDVSDLE</sequence>
<dbReference type="InterPro" id="IPR020846">
    <property type="entry name" value="MFS_dom"/>
</dbReference>
<evidence type="ECO:0000313" key="8">
    <source>
        <dbReference type="Proteomes" id="UP001174934"/>
    </source>
</evidence>
<reference evidence="7" key="1">
    <citation type="submission" date="2023-06" db="EMBL/GenBank/DDBJ databases">
        <title>Genome-scale phylogeny and comparative genomics of the fungal order Sordariales.</title>
        <authorList>
            <consortium name="Lawrence Berkeley National Laboratory"/>
            <person name="Hensen N."/>
            <person name="Bonometti L."/>
            <person name="Westerberg I."/>
            <person name="Brannstrom I.O."/>
            <person name="Guillou S."/>
            <person name="Cros-Aarteil S."/>
            <person name="Calhoun S."/>
            <person name="Haridas S."/>
            <person name="Kuo A."/>
            <person name="Mondo S."/>
            <person name="Pangilinan J."/>
            <person name="Riley R."/>
            <person name="LaButti K."/>
            <person name="Andreopoulos B."/>
            <person name="Lipzen A."/>
            <person name="Chen C."/>
            <person name="Yanf M."/>
            <person name="Daum C."/>
            <person name="Ng V."/>
            <person name="Clum A."/>
            <person name="Steindorff A."/>
            <person name="Ohm R."/>
            <person name="Martin F."/>
            <person name="Silar P."/>
            <person name="Natvig D."/>
            <person name="Lalanne C."/>
            <person name="Gautier V."/>
            <person name="Ament-velasquez S.L."/>
            <person name="Kruys A."/>
            <person name="Hutchinson M.I."/>
            <person name="Powell A.J."/>
            <person name="Barry K."/>
            <person name="Miller A.N."/>
            <person name="Grigoriev I.V."/>
            <person name="Debuchy R."/>
            <person name="Gladieux P."/>
            <person name="Thoren M.H."/>
            <person name="Johannesson H."/>
        </authorList>
    </citation>
    <scope>NUCLEOTIDE SEQUENCE</scope>
    <source>
        <strain evidence="7">SMH3391-2</strain>
    </source>
</reference>
<feature type="transmembrane region" description="Helical" evidence="5">
    <location>
        <begin position="202"/>
        <end position="219"/>
    </location>
</feature>
<dbReference type="GO" id="GO:0005886">
    <property type="term" value="C:plasma membrane"/>
    <property type="evidence" value="ECO:0007669"/>
    <property type="project" value="TreeGrafter"/>
</dbReference>
<feature type="transmembrane region" description="Helical" evidence="5">
    <location>
        <begin position="225"/>
        <end position="243"/>
    </location>
</feature>
<evidence type="ECO:0000256" key="1">
    <source>
        <dbReference type="ARBA" id="ARBA00004141"/>
    </source>
</evidence>
<evidence type="ECO:0000256" key="3">
    <source>
        <dbReference type="ARBA" id="ARBA00022989"/>
    </source>
</evidence>
<gene>
    <name evidence="7" type="ORF">B0T17DRAFT_472236</name>
</gene>
<keyword evidence="2 5" id="KW-0812">Transmembrane</keyword>
<accession>A0AA40CFB3</accession>
<dbReference type="Gene3D" id="1.20.1250.20">
    <property type="entry name" value="MFS general substrate transporter like domains"/>
    <property type="match status" value="2"/>
</dbReference>
<comment type="subcellular location">
    <subcellularLocation>
        <location evidence="1">Membrane</location>
        <topology evidence="1">Multi-pass membrane protein</topology>
    </subcellularLocation>
</comment>
<feature type="transmembrane region" description="Helical" evidence="5">
    <location>
        <begin position="160"/>
        <end position="182"/>
    </location>
</feature>